<reference evidence="3" key="1">
    <citation type="journal article" date="2016" name="Nat. Commun.">
        <title>The Gonium pectorale genome demonstrates co-option of cell cycle regulation during the evolution of multicellularity.</title>
        <authorList>
            <person name="Hanschen E.R."/>
            <person name="Marriage T.N."/>
            <person name="Ferris P.J."/>
            <person name="Hamaji T."/>
            <person name="Toyoda A."/>
            <person name="Fujiyama A."/>
            <person name="Neme R."/>
            <person name="Noguchi H."/>
            <person name="Minakuchi Y."/>
            <person name="Suzuki M."/>
            <person name="Kawai-Toyooka H."/>
            <person name="Smith D.R."/>
            <person name="Sparks H."/>
            <person name="Anderson J."/>
            <person name="Bakaric R."/>
            <person name="Luria V."/>
            <person name="Karger A."/>
            <person name="Kirschner M.W."/>
            <person name="Durand P.M."/>
            <person name="Michod R.E."/>
            <person name="Nozaki H."/>
            <person name="Olson B.J."/>
        </authorList>
    </citation>
    <scope>NUCLEOTIDE SEQUENCE [LARGE SCALE GENOMIC DNA]</scope>
    <source>
        <strain evidence="3">NIES-2863</strain>
    </source>
</reference>
<evidence type="ECO:0000313" key="3">
    <source>
        <dbReference type="Proteomes" id="UP000075714"/>
    </source>
</evidence>
<feature type="region of interest" description="Disordered" evidence="1">
    <location>
        <begin position="520"/>
        <end position="567"/>
    </location>
</feature>
<feature type="compositionally biased region" description="Gly residues" evidence="1">
    <location>
        <begin position="531"/>
        <end position="541"/>
    </location>
</feature>
<feature type="compositionally biased region" description="Basic and acidic residues" evidence="1">
    <location>
        <begin position="548"/>
        <end position="560"/>
    </location>
</feature>
<feature type="compositionally biased region" description="Low complexity" evidence="1">
    <location>
        <begin position="232"/>
        <end position="253"/>
    </location>
</feature>
<dbReference type="Gene3D" id="1.10.1370.40">
    <property type="match status" value="1"/>
</dbReference>
<sequence>MAPASHLAARHADERWRAAAAEVARDCAKYEAYVFQAADSELLPRLDLTTQRLMAQLSKAREVAAAAAARPAATGPMGLAQRQSRDASAPAAAAGAGPGVEAALVLQLRLCRLLRRSLLRGGAGLREEGDLGGLYALRTAPSGTQQRLSRLLAAERDAVAAVRAAAAAGPRPLALPLEELRNALAEGCPEAGDVAAAAATPSREPAADTGGPVTAAPTTVGVGSSLEGAGPGPRTAAGASGAAVAAGNSSDGGSAEGDRGGTRSGGPESAHRGAEGAQGADPVTLDPLLRPLMAAAAAAGVPAAVGLPLTPPALQALLCRHPHAPLRRAVYEAGLLPRLAAALQALGEVAAVRRRTAAVLGYDSYSEYGYGGGGLAVVEGGVVMELLQELAEELRPAAEAEVLQLQRVLADREADAGARAGAGPGGQMEVGTGAEAAVSEQRTAASATGCRERGGNAGRPLAAWDVDYAAGLLQRQRGLTPELLSAASDYLSLEAVLSGLSDLLGELMGVSLVPHHGPAANGPVPEAARGSGAGTSPGSGPAGVASPRYEEGQQPQREEPGGDAARGAWGPRVVRLTVLADGRPAGVVYLDPGAGGYGTRQLRFPAGALSSQPSLPSGVAAGSGVAGVEAGETEAGEADAWSLSLPVVAVGLHSEWRGGVAGA</sequence>
<feature type="region of interest" description="Disordered" evidence="1">
    <location>
        <begin position="195"/>
        <end position="283"/>
    </location>
</feature>
<feature type="region of interest" description="Disordered" evidence="1">
    <location>
        <begin position="74"/>
        <end position="93"/>
    </location>
</feature>
<evidence type="ECO:0000313" key="2">
    <source>
        <dbReference type="EMBL" id="KXZ43578.1"/>
    </source>
</evidence>
<dbReference type="Gene3D" id="1.10.1370.10">
    <property type="entry name" value="Neurolysin, domain 3"/>
    <property type="match status" value="1"/>
</dbReference>
<dbReference type="GO" id="GO:0004222">
    <property type="term" value="F:metalloendopeptidase activity"/>
    <property type="evidence" value="ECO:0007669"/>
    <property type="project" value="InterPro"/>
</dbReference>
<dbReference type="EMBL" id="LSYV01000087">
    <property type="protein sequence ID" value="KXZ43578.1"/>
    <property type="molecule type" value="Genomic_DNA"/>
</dbReference>
<organism evidence="2 3">
    <name type="scientific">Gonium pectorale</name>
    <name type="common">Green alga</name>
    <dbReference type="NCBI Taxonomy" id="33097"/>
    <lineage>
        <taxon>Eukaryota</taxon>
        <taxon>Viridiplantae</taxon>
        <taxon>Chlorophyta</taxon>
        <taxon>core chlorophytes</taxon>
        <taxon>Chlorophyceae</taxon>
        <taxon>CS clade</taxon>
        <taxon>Chlamydomonadales</taxon>
        <taxon>Volvocaceae</taxon>
        <taxon>Gonium</taxon>
    </lineage>
</organism>
<comment type="caution">
    <text evidence="2">The sequence shown here is derived from an EMBL/GenBank/DDBJ whole genome shotgun (WGS) entry which is preliminary data.</text>
</comment>
<dbReference type="InterPro" id="IPR024077">
    <property type="entry name" value="Neurolysin/TOP_dom2"/>
</dbReference>
<keyword evidence="3" id="KW-1185">Reference proteome</keyword>
<dbReference type="InterPro" id="IPR045090">
    <property type="entry name" value="Pept_M3A_M3B"/>
</dbReference>
<dbReference type="PANTHER" id="PTHR11804:SF79">
    <property type="entry name" value="MITOCHONDRIAL INTERMEDIATE PEPTIDASE"/>
    <property type="match status" value="1"/>
</dbReference>
<proteinExistence type="predicted"/>
<accession>A0A150G166</accession>
<dbReference type="AlphaFoldDB" id="A0A150G166"/>
<dbReference type="PANTHER" id="PTHR11804">
    <property type="entry name" value="PROTEASE M3 THIMET OLIGOPEPTIDASE-RELATED"/>
    <property type="match status" value="1"/>
</dbReference>
<name>A0A150G166_GONPE</name>
<dbReference type="GO" id="GO:0006518">
    <property type="term" value="P:peptide metabolic process"/>
    <property type="evidence" value="ECO:0007669"/>
    <property type="project" value="TreeGrafter"/>
</dbReference>
<feature type="compositionally biased region" description="Low complexity" evidence="1">
    <location>
        <begin position="80"/>
        <end position="93"/>
    </location>
</feature>
<evidence type="ECO:0000256" key="1">
    <source>
        <dbReference type="SAM" id="MobiDB-lite"/>
    </source>
</evidence>
<dbReference type="OrthoDB" id="548374at2759"/>
<dbReference type="GO" id="GO:0006508">
    <property type="term" value="P:proteolysis"/>
    <property type="evidence" value="ECO:0007669"/>
    <property type="project" value="InterPro"/>
</dbReference>
<protein>
    <submittedName>
        <fullName evidence="2">Uncharacterized protein</fullName>
    </submittedName>
</protein>
<dbReference type="Proteomes" id="UP000075714">
    <property type="component" value="Unassembled WGS sequence"/>
</dbReference>
<dbReference type="SUPFAM" id="SSF55486">
    <property type="entry name" value="Metalloproteases ('zincins'), catalytic domain"/>
    <property type="match status" value="1"/>
</dbReference>
<gene>
    <name evidence="2" type="ORF">GPECTOR_86g371</name>
</gene>